<evidence type="ECO:0000259" key="1">
    <source>
        <dbReference type="Pfam" id="PF13847"/>
    </source>
</evidence>
<dbReference type="Proteomes" id="UP000034845">
    <property type="component" value="Unassembled WGS sequence"/>
</dbReference>
<feature type="domain" description="Methyltransferase" evidence="1">
    <location>
        <begin position="34"/>
        <end position="145"/>
    </location>
</feature>
<protein>
    <submittedName>
        <fullName evidence="2">Methyltransferase type 11</fullName>
    </submittedName>
</protein>
<evidence type="ECO:0000313" key="2">
    <source>
        <dbReference type="EMBL" id="KKR02562.1"/>
    </source>
</evidence>
<evidence type="ECO:0000313" key="3">
    <source>
        <dbReference type="Proteomes" id="UP000034845"/>
    </source>
</evidence>
<dbReference type="GO" id="GO:0032259">
    <property type="term" value="P:methylation"/>
    <property type="evidence" value="ECO:0007669"/>
    <property type="project" value="UniProtKB-KW"/>
</dbReference>
<organism evidence="2 3">
    <name type="scientific">Yanofskybacteria sp. (strain GW2011_GWA1_39_13)</name>
    <dbReference type="NCBI Taxonomy" id="1619019"/>
    <lineage>
        <taxon>Bacteria</taxon>
        <taxon>Candidatus Yanofskyibacteriota</taxon>
    </lineage>
</organism>
<gene>
    <name evidence="2" type="ORF">UT29_C0001G0042</name>
</gene>
<name>A0A0G0QLJ0_YANXG</name>
<dbReference type="InterPro" id="IPR025714">
    <property type="entry name" value="Methyltranfer_dom"/>
</dbReference>
<keyword evidence="2" id="KW-0489">Methyltransferase</keyword>
<accession>A0A0G0QLJ0</accession>
<dbReference type="AlphaFoldDB" id="A0A0G0QLJ0"/>
<dbReference type="GO" id="GO:0008168">
    <property type="term" value="F:methyltransferase activity"/>
    <property type="evidence" value="ECO:0007669"/>
    <property type="project" value="UniProtKB-KW"/>
</dbReference>
<sequence>MQAMNVPDSGLPNSGGTGGFMIPDKIAGEFGIVPGMFVADFGSGAGYFTILMGQKVGTEGKVYALDIQESALDNVRVKAKAVGLENIETIRSNLEVAGSSGLADNSQDMVLLANILFQSDLKEKIVKEAVRVLKKEGALVLIDWKRAAGGFGPPDERRTDEIAMRNLVMGEGLVFENNIDAGQFHYGMKFKKS</sequence>
<keyword evidence="2" id="KW-0808">Transferase</keyword>
<dbReference type="CDD" id="cd02440">
    <property type="entry name" value="AdoMet_MTases"/>
    <property type="match status" value="1"/>
</dbReference>
<reference evidence="2 3" key="1">
    <citation type="journal article" date="2015" name="Nature">
        <title>rRNA introns, odd ribosomes, and small enigmatic genomes across a large radiation of phyla.</title>
        <authorList>
            <person name="Brown C.T."/>
            <person name="Hug L.A."/>
            <person name="Thomas B.C."/>
            <person name="Sharon I."/>
            <person name="Castelle C.J."/>
            <person name="Singh A."/>
            <person name="Wilkins M.J."/>
            <person name="Williams K.H."/>
            <person name="Banfield J.F."/>
        </authorList>
    </citation>
    <scope>NUCLEOTIDE SEQUENCE [LARGE SCALE GENOMIC DNA]</scope>
    <source>
        <strain evidence="3">GW2011_GWA1_39_13</strain>
    </source>
</reference>
<comment type="caution">
    <text evidence="2">The sequence shown here is derived from an EMBL/GenBank/DDBJ whole genome shotgun (WGS) entry which is preliminary data.</text>
</comment>
<dbReference type="Gene3D" id="3.40.50.150">
    <property type="entry name" value="Vaccinia Virus protein VP39"/>
    <property type="match status" value="1"/>
</dbReference>
<proteinExistence type="predicted"/>
<dbReference type="InterPro" id="IPR029063">
    <property type="entry name" value="SAM-dependent_MTases_sf"/>
</dbReference>
<dbReference type="Pfam" id="PF13847">
    <property type="entry name" value="Methyltransf_31"/>
    <property type="match status" value="1"/>
</dbReference>
<dbReference type="EMBL" id="LBWF01000001">
    <property type="protein sequence ID" value="KKR02562.1"/>
    <property type="molecule type" value="Genomic_DNA"/>
</dbReference>
<dbReference type="SUPFAM" id="SSF53335">
    <property type="entry name" value="S-adenosyl-L-methionine-dependent methyltransferases"/>
    <property type="match status" value="1"/>
</dbReference>